<organism evidence="1">
    <name type="scientific">Rhizophora mucronata</name>
    <name type="common">Asiatic mangrove</name>
    <dbReference type="NCBI Taxonomy" id="61149"/>
    <lineage>
        <taxon>Eukaryota</taxon>
        <taxon>Viridiplantae</taxon>
        <taxon>Streptophyta</taxon>
        <taxon>Embryophyta</taxon>
        <taxon>Tracheophyta</taxon>
        <taxon>Spermatophyta</taxon>
        <taxon>Magnoliopsida</taxon>
        <taxon>eudicotyledons</taxon>
        <taxon>Gunneridae</taxon>
        <taxon>Pentapetalae</taxon>
        <taxon>rosids</taxon>
        <taxon>fabids</taxon>
        <taxon>Malpighiales</taxon>
        <taxon>Rhizophoraceae</taxon>
        <taxon>Rhizophora</taxon>
    </lineage>
</organism>
<protein>
    <submittedName>
        <fullName evidence="1">Uncharacterized protein</fullName>
    </submittedName>
</protein>
<name>A0A2P2Q246_RHIMU</name>
<reference evidence="1" key="1">
    <citation type="submission" date="2018-02" db="EMBL/GenBank/DDBJ databases">
        <title>Rhizophora mucronata_Transcriptome.</title>
        <authorList>
            <person name="Meera S.P."/>
            <person name="Sreeshan A."/>
            <person name="Augustine A."/>
        </authorList>
    </citation>
    <scope>NUCLEOTIDE SEQUENCE</scope>
    <source>
        <tissue evidence="1">Leaf</tissue>
    </source>
</reference>
<proteinExistence type="predicted"/>
<dbReference type="AlphaFoldDB" id="A0A2P2Q246"/>
<evidence type="ECO:0000313" key="1">
    <source>
        <dbReference type="EMBL" id="MBX60953.1"/>
    </source>
</evidence>
<accession>A0A2P2Q246</accession>
<dbReference type="EMBL" id="GGEC01080469">
    <property type="protein sequence ID" value="MBX60953.1"/>
    <property type="molecule type" value="Transcribed_RNA"/>
</dbReference>
<sequence>MKSLGFTSTLHSAHKNF</sequence>